<feature type="region of interest" description="Disordered" evidence="2">
    <location>
        <begin position="557"/>
        <end position="623"/>
    </location>
</feature>
<gene>
    <name evidence="3" type="ORF">BSAL_63920</name>
</gene>
<protein>
    <submittedName>
        <fullName evidence="3">GPI-anchored surface protein, putative</fullName>
    </submittedName>
</protein>
<proteinExistence type="predicted"/>
<dbReference type="Proteomes" id="UP000051952">
    <property type="component" value="Unassembled WGS sequence"/>
</dbReference>
<feature type="region of interest" description="Disordered" evidence="2">
    <location>
        <begin position="394"/>
        <end position="440"/>
    </location>
</feature>
<keyword evidence="4" id="KW-1185">Reference proteome</keyword>
<name>A0A0S4IN36_BODSA</name>
<feature type="compositionally biased region" description="Low complexity" evidence="2">
    <location>
        <begin position="406"/>
        <end position="419"/>
    </location>
</feature>
<dbReference type="EMBL" id="CYKH01000364">
    <property type="protein sequence ID" value="CUF59999.1"/>
    <property type="molecule type" value="Genomic_DNA"/>
</dbReference>
<feature type="compositionally biased region" description="Polar residues" evidence="2">
    <location>
        <begin position="394"/>
        <end position="404"/>
    </location>
</feature>
<evidence type="ECO:0000256" key="2">
    <source>
        <dbReference type="SAM" id="MobiDB-lite"/>
    </source>
</evidence>
<sequence length="803" mass="85419">MVLPPSAGLAFLDPTSGMYQPLIDTSVLTNNSRLRVIRGHQSGATASRVSSSVKLTSHSSAGLLSRTASTAAPIGNGGGGGSFFDSEMSEATILELLVYHAQVVRLLSSQLRPDKDITPQDIAASFELQSDGARALVGDMWRQKNATTIKAGGPGLFASAMSQAKIVTQFSLQQGATERETSEGDAATQLKATVSAFQARVDRLEKELADVSTLYESTQQLLLVTSQEKERAIADVEAKLDRYQRENELLRAATKEATFRSTYLEKELTHAQETHQRAQLDSIYNIEGDDGGDTGGGAMFSGASGAPPAKAVRRHTTVDAMDLNFLPTTAQEEKYLEITRRSAAAVTGGGGVRAGGGGGAGGHHHHRPTTAPAAVKSPGVYHLSPIPGSSLVQQRITSANSANRNGKPSSSFGPPGRSPLRLSTSYSQEDTTSSQISPTSRHASYGISVVVRSLPRGSISARQETLQINDPTITQSFPRFIWYLRERCGLTLTGATPTSVEVSYVANGLRKMIASEDDLFEFVRLAEAAPPLPGSSRGPCPMSISVIEFNAEERAGIGSGDESSVDPQLASSQHLKSPESPLSRRDASPTDFSRSGNDTEHGHDDDGDEDENGAFVPRTDAQRARVEAARFLGKKIEPADLRRPMSQGATEDGDDASLRSSSPRKSSRIVGVFSRLRKANGLGGASASSIGGHSANDALSTRSLFLHAASITVPREDEMRAMFQTLSKGSTTVDRVALAEFLIKRYDDIGEPSKFYRMAGLPSSGPPLANNVSQGGGGGSGRSLPPPVTVEEFCMIIYRLVRE</sequence>
<reference evidence="4" key="1">
    <citation type="submission" date="2015-09" db="EMBL/GenBank/DDBJ databases">
        <authorList>
            <consortium name="Pathogen Informatics"/>
        </authorList>
    </citation>
    <scope>NUCLEOTIDE SEQUENCE [LARGE SCALE GENOMIC DNA]</scope>
    <source>
        <strain evidence="4">Lake Konstanz</strain>
    </source>
</reference>
<evidence type="ECO:0000256" key="1">
    <source>
        <dbReference type="SAM" id="Coils"/>
    </source>
</evidence>
<evidence type="ECO:0000313" key="3">
    <source>
        <dbReference type="EMBL" id="CUF59999.1"/>
    </source>
</evidence>
<organism evidence="3 4">
    <name type="scientific">Bodo saltans</name>
    <name type="common">Flagellated protozoan</name>
    <dbReference type="NCBI Taxonomy" id="75058"/>
    <lineage>
        <taxon>Eukaryota</taxon>
        <taxon>Discoba</taxon>
        <taxon>Euglenozoa</taxon>
        <taxon>Kinetoplastea</taxon>
        <taxon>Metakinetoplastina</taxon>
        <taxon>Eubodonida</taxon>
        <taxon>Bodonidae</taxon>
        <taxon>Bodo</taxon>
    </lineage>
</organism>
<keyword evidence="1" id="KW-0175">Coiled coil</keyword>
<feature type="region of interest" description="Disordered" evidence="2">
    <location>
        <begin position="347"/>
        <end position="382"/>
    </location>
</feature>
<feature type="coiled-coil region" evidence="1">
    <location>
        <begin position="187"/>
        <end position="256"/>
    </location>
</feature>
<dbReference type="VEuPathDB" id="TriTrypDB:BSAL_63920"/>
<feature type="compositionally biased region" description="Polar residues" evidence="2">
    <location>
        <begin position="561"/>
        <end position="575"/>
    </location>
</feature>
<feature type="compositionally biased region" description="Polar residues" evidence="2">
    <location>
        <begin position="421"/>
        <end position="440"/>
    </location>
</feature>
<feature type="region of interest" description="Disordered" evidence="2">
    <location>
        <begin position="635"/>
        <end position="666"/>
    </location>
</feature>
<dbReference type="AlphaFoldDB" id="A0A0S4IN36"/>
<accession>A0A0S4IN36</accession>
<evidence type="ECO:0000313" key="4">
    <source>
        <dbReference type="Proteomes" id="UP000051952"/>
    </source>
</evidence>
<feature type="compositionally biased region" description="Gly residues" evidence="2">
    <location>
        <begin position="347"/>
        <end position="361"/>
    </location>
</feature>